<evidence type="ECO:0000259" key="4">
    <source>
        <dbReference type="Pfam" id="PF07992"/>
    </source>
</evidence>
<evidence type="ECO:0000313" key="6">
    <source>
        <dbReference type="Proteomes" id="UP000076609"/>
    </source>
</evidence>
<keyword evidence="6" id="KW-1185">Reference proteome</keyword>
<evidence type="ECO:0000313" key="5">
    <source>
        <dbReference type="EMBL" id="KZE15288.1"/>
    </source>
</evidence>
<keyword evidence="2" id="KW-0285">Flavoprotein</keyword>
<gene>
    <name evidence="5" type="ORF">AVT10_02795</name>
</gene>
<evidence type="ECO:0000256" key="3">
    <source>
        <dbReference type="ARBA" id="ARBA00023002"/>
    </source>
</evidence>
<dbReference type="InterPro" id="IPR023753">
    <property type="entry name" value="FAD/NAD-binding_dom"/>
</dbReference>
<evidence type="ECO:0000256" key="2">
    <source>
        <dbReference type="ARBA" id="ARBA00022630"/>
    </source>
</evidence>
<dbReference type="PRINTS" id="PR00368">
    <property type="entry name" value="FADPNR"/>
</dbReference>
<name>A0ABR5YDR0_9SPHN</name>
<dbReference type="PANTHER" id="PTHR48105">
    <property type="entry name" value="THIOREDOXIN REDUCTASE 1-RELATED-RELATED"/>
    <property type="match status" value="1"/>
</dbReference>
<reference evidence="6" key="1">
    <citation type="submission" date="2016-01" db="EMBL/GenBank/DDBJ databases">
        <title>Draft genome of Chromobacterium sp. F49.</title>
        <authorList>
            <person name="Hong K.W."/>
        </authorList>
    </citation>
    <scope>NUCLEOTIDE SEQUENCE [LARGE SCALE GENOMIC DNA]</scope>
    <source>
        <strain evidence="6">CN3</strain>
    </source>
</reference>
<dbReference type="Gene3D" id="3.50.50.60">
    <property type="entry name" value="FAD/NAD(P)-binding domain"/>
    <property type="match status" value="2"/>
</dbReference>
<dbReference type="RefSeq" id="WP_066689769.1">
    <property type="nucleotide sequence ID" value="NZ_CP117025.1"/>
</dbReference>
<sequence>MPPAPCTPDADAIDCAIIGAGPAGLTAAIYLARFHLEIRMFDCGSSRAAMIPRTHNHAGFPGGITGPDLLARMHRQARDYGATCEAATVTAIERDGDDFIVRTDRSTLRTRTVLLATGVVNHRPAGLDDALHDTALTRGLLRYCPICDGYEVTDRRVGVIGTGDHGMREALFLRGYSSDVTLIAPDTDHELDDACRAALDDAGIRRVDGPCGDYRIDGDRFVVRTAEGDLAFHSVYPALGSHIRSELAIAAGARASEDGCLEVDDHQRTSVPGLFAAGDVVKGLDQISHAMGEAGVAATTIRNLLAERRPIRR</sequence>
<organism evidence="5 6">
    <name type="scientific">Sphingomonas hankookensis</name>
    <dbReference type="NCBI Taxonomy" id="563996"/>
    <lineage>
        <taxon>Bacteria</taxon>
        <taxon>Pseudomonadati</taxon>
        <taxon>Pseudomonadota</taxon>
        <taxon>Alphaproteobacteria</taxon>
        <taxon>Sphingomonadales</taxon>
        <taxon>Sphingomonadaceae</taxon>
        <taxon>Sphingomonas</taxon>
    </lineage>
</organism>
<feature type="domain" description="FAD/NAD(P)-binding" evidence="4">
    <location>
        <begin position="14"/>
        <end position="294"/>
    </location>
</feature>
<dbReference type="InterPro" id="IPR050097">
    <property type="entry name" value="Ferredoxin-NADP_redctase_2"/>
</dbReference>
<dbReference type="Pfam" id="PF07992">
    <property type="entry name" value="Pyr_redox_2"/>
    <property type="match status" value="1"/>
</dbReference>
<dbReference type="SUPFAM" id="SSF51905">
    <property type="entry name" value="FAD/NAD(P)-binding domain"/>
    <property type="match status" value="1"/>
</dbReference>
<dbReference type="InterPro" id="IPR036188">
    <property type="entry name" value="FAD/NAD-bd_sf"/>
</dbReference>
<accession>A0ABR5YDR0</accession>
<comment type="caution">
    <text evidence="5">The sequence shown here is derived from an EMBL/GenBank/DDBJ whole genome shotgun (WGS) entry which is preliminary data.</text>
</comment>
<evidence type="ECO:0000256" key="1">
    <source>
        <dbReference type="ARBA" id="ARBA00018719"/>
    </source>
</evidence>
<proteinExistence type="predicted"/>
<dbReference type="Proteomes" id="UP000076609">
    <property type="component" value="Unassembled WGS sequence"/>
</dbReference>
<dbReference type="EMBL" id="LQQO01000012">
    <property type="protein sequence ID" value="KZE15288.1"/>
    <property type="molecule type" value="Genomic_DNA"/>
</dbReference>
<dbReference type="PRINTS" id="PR00469">
    <property type="entry name" value="PNDRDTASEII"/>
</dbReference>
<protein>
    <recommendedName>
        <fullName evidence="1">Thioredoxin reductase</fullName>
    </recommendedName>
</protein>
<keyword evidence="3" id="KW-0560">Oxidoreductase</keyword>